<evidence type="ECO:0000259" key="5">
    <source>
        <dbReference type="PROSITE" id="PS51898"/>
    </source>
</evidence>
<evidence type="ECO:0000256" key="4">
    <source>
        <dbReference type="PROSITE-ProRule" id="PRU01248"/>
    </source>
</evidence>
<sequence length="281" mass="32493">MSKLRPALHDEITLRGYSPRTRETYVYAIEKLAKYYDQAISTLTDQQLEQYFRYLTLEKKLSRSTILVQLNGIHFLYEHVLHKKFKVKVCWPKQKQVIPELLSRAEVKLIISHVPHEKYQTMLLILYGCGLRISELMHLKVSDIDGGRETLKIRQGKGGKDRFVVVPPSILALMRLYWCRYHPGVWLFPSRGEGKQPLNESSLRKQLKTAVRLSGINKRCSAHSFRHAFATHQLEAGMPLHQLQHQLGHSDIRTTSRYLHWLPELGHGGVDLLSGWGDDHG</sequence>
<dbReference type="PROSITE" id="PS51898">
    <property type="entry name" value="TYR_RECOMBINASE"/>
    <property type="match status" value="1"/>
</dbReference>
<dbReference type="InterPro" id="IPR002104">
    <property type="entry name" value="Integrase_catalytic"/>
</dbReference>
<evidence type="ECO:0000313" key="8">
    <source>
        <dbReference type="Proteomes" id="UP001521137"/>
    </source>
</evidence>
<organism evidence="7 8">
    <name type="scientific">Paraglaciecola algarum</name>
    <dbReference type="NCBI Taxonomy" id="3050085"/>
    <lineage>
        <taxon>Bacteria</taxon>
        <taxon>Pseudomonadati</taxon>
        <taxon>Pseudomonadota</taxon>
        <taxon>Gammaproteobacteria</taxon>
        <taxon>Alteromonadales</taxon>
        <taxon>Alteromonadaceae</taxon>
        <taxon>Paraglaciecola</taxon>
    </lineage>
</organism>
<name>A0ABS9DCY9_9ALTE</name>
<dbReference type="Gene3D" id="1.10.443.10">
    <property type="entry name" value="Intergrase catalytic core"/>
    <property type="match status" value="1"/>
</dbReference>
<gene>
    <name evidence="7" type="ORF">L0668_16170</name>
</gene>
<dbReference type="InterPro" id="IPR013762">
    <property type="entry name" value="Integrase-like_cat_sf"/>
</dbReference>
<keyword evidence="2 4" id="KW-0238">DNA-binding</keyword>
<protein>
    <submittedName>
        <fullName evidence="7">Site-specific integrase</fullName>
    </submittedName>
</protein>
<dbReference type="Gene3D" id="1.10.150.130">
    <property type="match status" value="1"/>
</dbReference>
<dbReference type="InterPro" id="IPR011010">
    <property type="entry name" value="DNA_brk_join_enz"/>
</dbReference>
<dbReference type="Pfam" id="PF13495">
    <property type="entry name" value="Phage_int_SAM_4"/>
    <property type="match status" value="1"/>
</dbReference>
<feature type="domain" description="Core-binding (CB)" evidence="6">
    <location>
        <begin position="1"/>
        <end position="81"/>
    </location>
</feature>
<feature type="domain" description="Tyr recombinase" evidence="5">
    <location>
        <begin position="97"/>
        <end position="271"/>
    </location>
</feature>
<dbReference type="SUPFAM" id="SSF56349">
    <property type="entry name" value="DNA breaking-rejoining enzymes"/>
    <property type="match status" value="1"/>
</dbReference>
<comment type="caution">
    <text evidence="7">The sequence shown here is derived from an EMBL/GenBank/DDBJ whole genome shotgun (WGS) entry which is preliminary data.</text>
</comment>
<evidence type="ECO:0000256" key="2">
    <source>
        <dbReference type="ARBA" id="ARBA00023125"/>
    </source>
</evidence>
<dbReference type="RefSeq" id="WP_235313759.1">
    <property type="nucleotide sequence ID" value="NZ_JAKGAS010000009.1"/>
</dbReference>
<dbReference type="PANTHER" id="PTHR30349:SF90">
    <property type="entry name" value="TYROSINE RECOMBINASE XERD"/>
    <property type="match status" value="1"/>
</dbReference>
<dbReference type="EMBL" id="JAKGAS010000009">
    <property type="protein sequence ID" value="MCF2949659.1"/>
    <property type="molecule type" value="Genomic_DNA"/>
</dbReference>
<evidence type="ECO:0000313" key="7">
    <source>
        <dbReference type="EMBL" id="MCF2949659.1"/>
    </source>
</evidence>
<evidence type="ECO:0000259" key="6">
    <source>
        <dbReference type="PROSITE" id="PS51900"/>
    </source>
</evidence>
<dbReference type="InterPro" id="IPR044068">
    <property type="entry name" value="CB"/>
</dbReference>
<dbReference type="Proteomes" id="UP001521137">
    <property type="component" value="Unassembled WGS sequence"/>
</dbReference>
<keyword evidence="1" id="KW-0229">DNA integration</keyword>
<dbReference type="InterPro" id="IPR010998">
    <property type="entry name" value="Integrase_recombinase_N"/>
</dbReference>
<accession>A0ABS9DCY9</accession>
<reference evidence="7 8" key="1">
    <citation type="submission" date="2022-01" db="EMBL/GenBank/DDBJ databases">
        <title>Paraglaciecola sp. G1-23.</title>
        <authorList>
            <person name="Jin M.S."/>
            <person name="Han D.M."/>
            <person name="Kim H.M."/>
            <person name="Jeon C.O."/>
        </authorList>
    </citation>
    <scope>NUCLEOTIDE SEQUENCE [LARGE SCALE GENOMIC DNA]</scope>
    <source>
        <strain evidence="7 8">G1-23</strain>
    </source>
</reference>
<dbReference type="PROSITE" id="PS51900">
    <property type="entry name" value="CB"/>
    <property type="match status" value="1"/>
</dbReference>
<dbReference type="PANTHER" id="PTHR30349">
    <property type="entry name" value="PHAGE INTEGRASE-RELATED"/>
    <property type="match status" value="1"/>
</dbReference>
<dbReference type="InterPro" id="IPR004107">
    <property type="entry name" value="Integrase_SAM-like_N"/>
</dbReference>
<keyword evidence="8" id="KW-1185">Reference proteome</keyword>
<dbReference type="Pfam" id="PF00589">
    <property type="entry name" value="Phage_integrase"/>
    <property type="match status" value="1"/>
</dbReference>
<dbReference type="InterPro" id="IPR050090">
    <property type="entry name" value="Tyrosine_recombinase_XerCD"/>
</dbReference>
<keyword evidence="3" id="KW-0233">DNA recombination</keyword>
<evidence type="ECO:0000256" key="1">
    <source>
        <dbReference type="ARBA" id="ARBA00022908"/>
    </source>
</evidence>
<proteinExistence type="predicted"/>
<evidence type="ECO:0000256" key="3">
    <source>
        <dbReference type="ARBA" id="ARBA00023172"/>
    </source>
</evidence>